<accession>A0A445AVX8</accession>
<gene>
    <name evidence="1" type="ORF">Ahy_B01g055327</name>
</gene>
<dbReference type="EMBL" id="SDMP01000011">
    <property type="protein sequence ID" value="RYR30580.1"/>
    <property type="molecule type" value="Genomic_DNA"/>
</dbReference>
<evidence type="ECO:0000313" key="2">
    <source>
        <dbReference type="Proteomes" id="UP000289738"/>
    </source>
</evidence>
<sequence>MDDSTSDCAEPESEVDFEFESNEVSEFMIVELNNVANLACEICYLLFELNFFYNVDEQFVSKVGMTFNILEDAAKFYKDYSKAAGFSTRVRSINKKENEIKNQLITCSKEEKWKSKISLTEKKNPSTGLNCPTRIYIHILKDIGI</sequence>
<dbReference type="PANTHER" id="PTHR46328">
    <property type="entry name" value="FAR-RED IMPAIRED RESPONSIVE (FAR1) FAMILY PROTEIN-RELATED"/>
    <property type="match status" value="1"/>
</dbReference>
<evidence type="ECO:0000313" key="1">
    <source>
        <dbReference type="EMBL" id="RYR30580.1"/>
    </source>
</evidence>
<comment type="caution">
    <text evidence="1">The sequence shown here is derived from an EMBL/GenBank/DDBJ whole genome shotgun (WGS) entry which is preliminary data.</text>
</comment>
<name>A0A445AVX8_ARAHY</name>
<proteinExistence type="predicted"/>
<protein>
    <recommendedName>
        <fullName evidence="3">FAR1 domain-containing protein</fullName>
    </recommendedName>
</protein>
<dbReference type="AlphaFoldDB" id="A0A445AVX8"/>
<organism evidence="1 2">
    <name type="scientific">Arachis hypogaea</name>
    <name type="common">Peanut</name>
    <dbReference type="NCBI Taxonomy" id="3818"/>
    <lineage>
        <taxon>Eukaryota</taxon>
        <taxon>Viridiplantae</taxon>
        <taxon>Streptophyta</taxon>
        <taxon>Embryophyta</taxon>
        <taxon>Tracheophyta</taxon>
        <taxon>Spermatophyta</taxon>
        <taxon>Magnoliopsida</taxon>
        <taxon>eudicotyledons</taxon>
        <taxon>Gunneridae</taxon>
        <taxon>Pentapetalae</taxon>
        <taxon>rosids</taxon>
        <taxon>fabids</taxon>
        <taxon>Fabales</taxon>
        <taxon>Fabaceae</taxon>
        <taxon>Papilionoideae</taxon>
        <taxon>50 kb inversion clade</taxon>
        <taxon>dalbergioids sensu lato</taxon>
        <taxon>Dalbergieae</taxon>
        <taxon>Pterocarpus clade</taxon>
        <taxon>Arachis</taxon>
    </lineage>
</organism>
<evidence type="ECO:0008006" key="3">
    <source>
        <dbReference type="Google" id="ProtNLM"/>
    </source>
</evidence>
<keyword evidence="2" id="KW-1185">Reference proteome</keyword>
<dbReference type="PANTHER" id="PTHR46328:SF27">
    <property type="entry name" value="OS12G0287500 PROTEIN"/>
    <property type="match status" value="1"/>
</dbReference>
<reference evidence="1 2" key="1">
    <citation type="submission" date="2019-01" db="EMBL/GenBank/DDBJ databases">
        <title>Sequencing of cultivated peanut Arachis hypogaea provides insights into genome evolution and oil improvement.</title>
        <authorList>
            <person name="Chen X."/>
        </authorList>
    </citation>
    <scope>NUCLEOTIDE SEQUENCE [LARGE SCALE GENOMIC DNA]</scope>
    <source>
        <strain evidence="2">cv. Fuhuasheng</strain>
        <tissue evidence="1">Leaves</tissue>
    </source>
</reference>
<dbReference type="Proteomes" id="UP000289738">
    <property type="component" value="Chromosome B01"/>
</dbReference>